<dbReference type="EMBL" id="JAPMLE010000001">
    <property type="protein sequence ID" value="MDR8524921.1"/>
    <property type="molecule type" value="Genomic_DNA"/>
</dbReference>
<evidence type="ECO:0000313" key="4">
    <source>
        <dbReference type="Proteomes" id="UP001259340"/>
    </source>
</evidence>
<dbReference type="Proteomes" id="UP001259340">
    <property type="component" value="Unassembled WGS sequence"/>
</dbReference>
<reference evidence="2" key="2">
    <citation type="submission" date="2022-11" db="EMBL/GenBank/DDBJ databases">
        <title>Prophages regulate Shewanella fidelis motility and biofilm formation: implications for gut colonization dynamics in Ciona robusta.</title>
        <authorList>
            <person name="Natarajan O."/>
            <person name="Gibboney S.L."/>
            <person name="Young M.N."/>
            <person name="Lim S.J."/>
            <person name="Pluta N."/>
            <person name="Atkinson C.G.F."/>
            <person name="Leigh B.A."/>
            <person name="Liberti A."/>
            <person name="Kees E."/>
            <person name="Breitbart M."/>
            <person name="Gralnick J."/>
            <person name="Dishaw L.J."/>
        </authorList>
    </citation>
    <scope>NUCLEOTIDE SEQUENCE</scope>
    <source>
        <strain evidence="2">3313</strain>
    </source>
</reference>
<sequence>MSLRKLAAGAALPPITLPTLAGKSVTLGVPAPGCDWQLVVIYRGKHCPLCSRYLTELEALRHDFIDLGVDIVAASADSLEQAKLHLSTLNVSYPIAYNLSISNMQELGLYISNPRSEQETDHPFAEPGLFVINEKGTVQIIDISNGPFVRPDLASLLSGLSFIRDPQNNYPIRGTYSE</sequence>
<protein>
    <submittedName>
        <fullName evidence="2">Peroxiredoxin-like family protein</fullName>
    </submittedName>
</protein>
<dbReference type="Pfam" id="PF08534">
    <property type="entry name" value="Redoxin"/>
    <property type="match status" value="1"/>
</dbReference>
<dbReference type="InterPro" id="IPR013740">
    <property type="entry name" value="Redoxin"/>
</dbReference>
<organism evidence="2 4">
    <name type="scientific">Shewanella fidelis</name>
    <dbReference type="NCBI Taxonomy" id="173509"/>
    <lineage>
        <taxon>Bacteria</taxon>
        <taxon>Pseudomonadati</taxon>
        <taxon>Pseudomonadota</taxon>
        <taxon>Gammaproteobacteria</taxon>
        <taxon>Alteromonadales</taxon>
        <taxon>Shewanellaceae</taxon>
        <taxon>Shewanella</taxon>
    </lineage>
</organism>
<name>A0AAW8NRW2_9GAMM</name>
<evidence type="ECO:0000259" key="1">
    <source>
        <dbReference type="PROSITE" id="PS51352"/>
    </source>
</evidence>
<dbReference type="RefSeq" id="WP_310655295.1">
    <property type="nucleotide sequence ID" value="NZ_JAPMLA010000002.1"/>
</dbReference>
<dbReference type="CDD" id="cd02970">
    <property type="entry name" value="PRX_like2"/>
    <property type="match status" value="1"/>
</dbReference>
<dbReference type="PROSITE" id="PS51352">
    <property type="entry name" value="THIOREDOXIN_2"/>
    <property type="match status" value="1"/>
</dbReference>
<dbReference type="InterPro" id="IPR036249">
    <property type="entry name" value="Thioredoxin-like_sf"/>
</dbReference>
<reference evidence="3 5" key="1">
    <citation type="journal article" date="2022" name="bioRxiv">
        <title>Prophages regulate Shewanella fidelis 3313 motility and biofilm formation: implications for gut colonization dynamics in Ciona robusta.</title>
        <authorList>
            <person name="Natarajan O."/>
            <person name="Gibboney S.L."/>
            <person name="Young M.N."/>
            <person name="Lim S.J."/>
            <person name="Pluta N."/>
            <person name="Atkinson C.G."/>
            <person name="Leigh B.A."/>
            <person name="Liberti A."/>
            <person name="Kees E.D."/>
            <person name="Breitbart M."/>
            <person name="Gralnick J.A."/>
            <person name="Dishaw L.J."/>
        </authorList>
    </citation>
    <scope>NUCLEOTIDE SEQUENCE [LARGE SCALE GENOMIC DNA]</scope>
    <source>
        <strain evidence="3 5">JG4066</strain>
    </source>
</reference>
<dbReference type="SUPFAM" id="SSF52833">
    <property type="entry name" value="Thioredoxin-like"/>
    <property type="match status" value="1"/>
</dbReference>
<comment type="caution">
    <text evidence="2">The sequence shown here is derived from an EMBL/GenBank/DDBJ whole genome shotgun (WGS) entry which is preliminary data.</text>
</comment>
<dbReference type="EMBL" id="JAPMLD010000001">
    <property type="protein sequence ID" value="MDW4823003.1"/>
    <property type="molecule type" value="Genomic_DNA"/>
</dbReference>
<evidence type="ECO:0000313" key="2">
    <source>
        <dbReference type="EMBL" id="MDR8524921.1"/>
    </source>
</evidence>
<dbReference type="InterPro" id="IPR013766">
    <property type="entry name" value="Thioredoxin_domain"/>
</dbReference>
<feature type="domain" description="Thioredoxin" evidence="1">
    <location>
        <begin position="6"/>
        <end position="162"/>
    </location>
</feature>
<keyword evidence="5" id="KW-1185">Reference proteome</keyword>
<dbReference type="Proteomes" id="UP001271263">
    <property type="component" value="Unassembled WGS sequence"/>
</dbReference>
<dbReference type="Gene3D" id="3.40.30.10">
    <property type="entry name" value="Glutaredoxin"/>
    <property type="match status" value="1"/>
</dbReference>
<proteinExistence type="predicted"/>
<accession>A0AAW8NRW2</accession>
<gene>
    <name evidence="2" type="ORF">OS133_14970</name>
    <name evidence="3" type="ORF">OS134_02830</name>
</gene>
<dbReference type="GO" id="GO:0016491">
    <property type="term" value="F:oxidoreductase activity"/>
    <property type="evidence" value="ECO:0007669"/>
    <property type="project" value="InterPro"/>
</dbReference>
<evidence type="ECO:0000313" key="3">
    <source>
        <dbReference type="EMBL" id="MDW4823003.1"/>
    </source>
</evidence>
<dbReference type="AlphaFoldDB" id="A0AAW8NRW2"/>
<evidence type="ECO:0000313" key="5">
    <source>
        <dbReference type="Proteomes" id="UP001271263"/>
    </source>
</evidence>